<dbReference type="AlphaFoldDB" id="A0A9E5MLZ4"/>
<protein>
    <submittedName>
        <fullName evidence="2">SIS domain-containing protein</fullName>
    </submittedName>
</protein>
<dbReference type="GO" id="GO:0097367">
    <property type="term" value="F:carbohydrate derivative binding"/>
    <property type="evidence" value="ECO:0007669"/>
    <property type="project" value="InterPro"/>
</dbReference>
<accession>A0A9E5MLZ4</accession>
<keyword evidence="3" id="KW-1185">Reference proteome</keyword>
<proteinExistence type="predicted"/>
<dbReference type="InterPro" id="IPR046348">
    <property type="entry name" value="SIS_dom_sf"/>
</dbReference>
<dbReference type="SUPFAM" id="SSF53697">
    <property type="entry name" value="SIS domain"/>
    <property type="match status" value="1"/>
</dbReference>
<dbReference type="GO" id="GO:1901135">
    <property type="term" value="P:carbohydrate derivative metabolic process"/>
    <property type="evidence" value="ECO:0007669"/>
    <property type="project" value="InterPro"/>
</dbReference>
<sequence>MEQRIITLFHESIEAKMQAGEYLAPLLCEASEIMVHCLLNEGKIFTAGNGISAANAQVLSANLCNHFERERPGLPAITLGADFTTQTSIANDYSYNDIFAKQVRALGHPGDCLLLITTSGNPSNLVQAVAAAHEREMNVIALSGRDGGNIASVLDANDLELRVPVNSNTRLHEIHLLSIFCLCDLIDQQLFGAEE</sequence>
<dbReference type="InterPro" id="IPR035461">
    <property type="entry name" value="GmhA/DiaA"/>
</dbReference>
<dbReference type="InterPro" id="IPR050099">
    <property type="entry name" value="SIS_GmhA/DiaA_subfam"/>
</dbReference>
<dbReference type="EMBL" id="JAAONZ010000003">
    <property type="protein sequence ID" value="NHO65060.1"/>
    <property type="molecule type" value="Genomic_DNA"/>
</dbReference>
<dbReference type="Pfam" id="PF13580">
    <property type="entry name" value="SIS_2"/>
    <property type="match status" value="1"/>
</dbReference>
<organism evidence="2 3">
    <name type="scientific">Pseudomaricurvus hydrocarbonicus</name>
    <dbReference type="NCBI Taxonomy" id="1470433"/>
    <lineage>
        <taxon>Bacteria</taxon>
        <taxon>Pseudomonadati</taxon>
        <taxon>Pseudomonadota</taxon>
        <taxon>Gammaproteobacteria</taxon>
        <taxon>Cellvibrionales</taxon>
        <taxon>Cellvibrionaceae</taxon>
        <taxon>Pseudomaricurvus</taxon>
    </lineage>
</organism>
<dbReference type="CDD" id="cd05006">
    <property type="entry name" value="SIS_GmhA"/>
    <property type="match status" value="1"/>
</dbReference>
<evidence type="ECO:0000259" key="1">
    <source>
        <dbReference type="PROSITE" id="PS51464"/>
    </source>
</evidence>
<comment type="caution">
    <text evidence="2">The sequence shown here is derived from an EMBL/GenBank/DDBJ whole genome shotgun (WGS) entry which is preliminary data.</text>
</comment>
<dbReference type="PANTHER" id="PTHR30390:SF6">
    <property type="entry name" value="DNAA INITIATOR-ASSOCIATING PROTEIN DIAA"/>
    <property type="match status" value="1"/>
</dbReference>
<dbReference type="PANTHER" id="PTHR30390">
    <property type="entry name" value="SEDOHEPTULOSE 7-PHOSPHATE ISOMERASE / DNAA INITIATOR-ASSOCIATING FACTOR FOR REPLICATION INITIATION"/>
    <property type="match status" value="1"/>
</dbReference>
<dbReference type="Proteomes" id="UP000787472">
    <property type="component" value="Unassembled WGS sequence"/>
</dbReference>
<dbReference type="PROSITE" id="PS51464">
    <property type="entry name" value="SIS"/>
    <property type="match status" value="1"/>
</dbReference>
<reference evidence="2" key="1">
    <citation type="submission" date="2020-03" db="EMBL/GenBank/DDBJ databases">
        <authorList>
            <person name="Guo F."/>
        </authorList>
    </citation>
    <scope>NUCLEOTIDE SEQUENCE</scope>
    <source>
        <strain evidence="2">JCM 30134</strain>
    </source>
</reference>
<dbReference type="InterPro" id="IPR001347">
    <property type="entry name" value="SIS_dom"/>
</dbReference>
<dbReference type="RefSeq" id="WP_167183141.1">
    <property type="nucleotide sequence ID" value="NZ_JAAONZ010000003.1"/>
</dbReference>
<evidence type="ECO:0000313" key="2">
    <source>
        <dbReference type="EMBL" id="NHO65060.1"/>
    </source>
</evidence>
<dbReference type="Gene3D" id="3.40.50.10490">
    <property type="entry name" value="Glucose-6-phosphate isomerase like protein, domain 1"/>
    <property type="match status" value="1"/>
</dbReference>
<name>A0A9E5MLZ4_9GAMM</name>
<feature type="domain" description="SIS" evidence="1">
    <location>
        <begin position="34"/>
        <end position="195"/>
    </location>
</feature>
<gene>
    <name evidence="2" type="ORF">G8770_05835</name>
</gene>
<evidence type="ECO:0000313" key="3">
    <source>
        <dbReference type="Proteomes" id="UP000787472"/>
    </source>
</evidence>